<evidence type="ECO:0000256" key="8">
    <source>
        <dbReference type="ARBA" id="ARBA00047306"/>
    </source>
</evidence>
<dbReference type="PANTHER" id="PTHR12753:SF0">
    <property type="entry name" value="ALPHA N-TERMINAL PROTEIN METHYLTRANSFERASE 1"/>
    <property type="match status" value="1"/>
</dbReference>
<dbReference type="SUPFAM" id="SSF53335">
    <property type="entry name" value="S-adenosyl-L-methionine-dependent methyltransferases"/>
    <property type="match status" value="1"/>
</dbReference>
<comment type="catalytic activity">
    <reaction evidence="9">
        <text>N-terminal L-prolyl-L-prolyl-L-lysyl-[protein] + 2 S-adenosyl-L-methionine = N-terminal N,N-dimethyl-L-prolyl-L-prolyl-L-lysyl-[protein] + 2 S-adenosyl-L-homocysteine + 2 H(+)</text>
        <dbReference type="Rhea" id="RHEA:54736"/>
        <dbReference type="Rhea" id="RHEA-COMP:13787"/>
        <dbReference type="Rhea" id="RHEA-COMP:13974"/>
        <dbReference type="ChEBI" id="CHEBI:15378"/>
        <dbReference type="ChEBI" id="CHEBI:57856"/>
        <dbReference type="ChEBI" id="CHEBI:59789"/>
        <dbReference type="ChEBI" id="CHEBI:138059"/>
        <dbReference type="ChEBI" id="CHEBI:138318"/>
        <dbReference type="EC" id="2.1.1.244"/>
    </reaction>
</comment>
<evidence type="ECO:0000313" key="13">
    <source>
        <dbReference type="Proteomes" id="UP001149090"/>
    </source>
</evidence>
<reference evidence="12" key="1">
    <citation type="submission" date="2022-10" db="EMBL/GenBank/DDBJ databases">
        <title>Novel sulphate-reducing endosymbionts in the free-living metamonad Anaeramoeba.</title>
        <authorList>
            <person name="Jerlstrom-Hultqvist J."/>
            <person name="Cepicka I."/>
            <person name="Gallot-Lavallee L."/>
            <person name="Salas-Leiva D."/>
            <person name="Curtis B.A."/>
            <person name="Zahonova K."/>
            <person name="Pipaliya S."/>
            <person name="Dacks J."/>
            <person name="Roger A.J."/>
        </authorList>
    </citation>
    <scope>NUCLEOTIDE SEQUENCE</scope>
    <source>
        <strain evidence="12">BMAN</strain>
    </source>
</reference>
<feature type="binding site" evidence="11">
    <location>
        <position position="164"/>
    </location>
    <ligand>
        <name>S-adenosyl-L-methionine</name>
        <dbReference type="ChEBI" id="CHEBI:59789"/>
    </ligand>
</feature>
<organism evidence="12 13">
    <name type="scientific">Anaeramoeba ignava</name>
    <name type="common">Anaerobic marine amoeba</name>
    <dbReference type="NCBI Taxonomy" id="1746090"/>
    <lineage>
        <taxon>Eukaryota</taxon>
        <taxon>Metamonada</taxon>
        <taxon>Anaeramoebidae</taxon>
        <taxon>Anaeramoeba</taxon>
    </lineage>
</organism>
<dbReference type="InterPro" id="IPR008576">
    <property type="entry name" value="MeTrfase_NTM1"/>
</dbReference>
<evidence type="ECO:0000256" key="2">
    <source>
        <dbReference type="ARBA" id="ARBA00022603"/>
    </source>
</evidence>
<keyword evidence="13" id="KW-1185">Reference proteome</keyword>
<sequence>MKEKEKEIEELNLEELQEQITGKDYEKGIKIDNFQTIFEKEKDWYSKSKKYWAKAPATINGMLIGYEHIAEKDHKHSIQFLEPFVSNLSKTNRCALDCACGIGRITKNVLMPFFDFIDLVDSEERFLKEAEKNFSNSGKIMNYFCSPLEKFIPESKKYDLIWIQWVLVYFKDEDLVNLLEKCQSGLKENGLIIIKDETSFDDQFLYFEEDNYLVRSSKHYKAIFQKVGLEVLNESEIDFGDPTCGTTIFALK</sequence>
<comment type="catalytic activity">
    <reaction evidence="10">
        <text>N-terminal L-alanyl-L-prolyl-L-lysyl-[protein] + 3 S-adenosyl-L-methionine = N-terminal N,N,N-trimethyl-L-alanyl-L-prolyl-L-lysyl-[protein] + 3 S-adenosyl-L-homocysteine + 3 H(+)</text>
        <dbReference type="Rhea" id="RHEA:54712"/>
        <dbReference type="Rhea" id="RHEA-COMP:13785"/>
        <dbReference type="Rhea" id="RHEA-COMP:13971"/>
        <dbReference type="ChEBI" id="CHEBI:15378"/>
        <dbReference type="ChEBI" id="CHEBI:57856"/>
        <dbReference type="ChEBI" id="CHEBI:59789"/>
        <dbReference type="ChEBI" id="CHEBI:138057"/>
        <dbReference type="ChEBI" id="CHEBI:138315"/>
        <dbReference type="EC" id="2.1.1.244"/>
    </reaction>
</comment>
<keyword evidence="2" id="KW-0489">Methyltransferase</keyword>
<dbReference type="EMBL" id="JAPDFW010000022">
    <property type="protein sequence ID" value="KAJ5079713.1"/>
    <property type="molecule type" value="Genomic_DNA"/>
</dbReference>
<evidence type="ECO:0000256" key="3">
    <source>
        <dbReference type="ARBA" id="ARBA00022679"/>
    </source>
</evidence>
<evidence type="ECO:0000256" key="9">
    <source>
        <dbReference type="ARBA" id="ARBA00047885"/>
    </source>
</evidence>
<name>A0A9Q0LVA5_ANAIG</name>
<proteinExistence type="inferred from homology"/>
<evidence type="ECO:0000256" key="4">
    <source>
        <dbReference type="ARBA" id="ARBA00022691"/>
    </source>
</evidence>
<evidence type="ECO:0000256" key="5">
    <source>
        <dbReference type="ARBA" id="ARBA00039112"/>
    </source>
</evidence>
<dbReference type="AlphaFoldDB" id="A0A9Q0LVA5"/>
<accession>A0A9Q0LVA5</accession>
<dbReference type="Proteomes" id="UP001149090">
    <property type="component" value="Unassembled WGS sequence"/>
</dbReference>
<dbReference type="PANTHER" id="PTHR12753">
    <property type="entry name" value="AD-003 - RELATED"/>
    <property type="match status" value="1"/>
</dbReference>
<dbReference type="OrthoDB" id="1298661at2759"/>
<evidence type="ECO:0000256" key="7">
    <source>
        <dbReference type="ARBA" id="ARBA00043129"/>
    </source>
</evidence>
<dbReference type="OMA" id="CALDCAC"/>
<feature type="binding site" evidence="11">
    <location>
        <position position="104"/>
    </location>
    <ligand>
        <name>S-adenosyl-L-methionine</name>
        <dbReference type="ChEBI" id="CHEBI:59789"/>
    </ligand>
</feature>
<keyword evidence="4 11" id="KW-0949">S-adenosyl-L-methionine</keyword>
<dbReference type="GO" id="GO:0071885">
    <property type="term" value="F:N-terminal protein N-methyltransferase activity"/>
    <property type="evidence" value="ECO:0007669"/>
    <property type="project" value="UniProtKB-EC"/>
</dbReference>
<dbReference type="Gene3D" id="3.40.50.150">
    <property type="entry name" value="Vaccinia Virus protein VP39"/>
    <property type="match status" value="1"/>
</dbReference>
<evidence type="ECO:0000256" key="6">
    <source>
        <dbReference type="ARBA" id="ARBA00039449"/>
    </source>
</evidence>
<dbReference type="GO" id="GO:0005737">
    <property type="term" value="C:cytoplasm"/>
    <property type="evidence" value="ECO:0007669"/>
    <property type="project" value="TreeGrafter"/>
</dbReference>
<comment type="similarity">
    <text evidence="1">Belongs to the methyltransferase superfamily. NTM1 family.</text>
</comment>
<comment type="catalytic activity">
    <reaction evidence="8">
        <text>N-terminal L-seryl-L-prolyl-L-lysyl-[protein] + 3 S-adenosyl-L-methionine = N-terminal N,N,N-trimethyl-L-seryl-L-prolyl-L-lysyl-[protein] + 3 S-adenosyl-L-homocysteine + 3 H(+)</text>
        <dbReference type="Rhea" id="RHEA:54724"/>
        <dbReference type="Rhea" id="RHEA-COMP:13789"/>
        <dbReference type="Rhea" id="RHEA-COMP:13973"/>
        <dbReference type="ChEBI" id="CHEBI:15378"/>
        <dbReference type="ChEBI" id="CHEBI:57856"/>
        <dbReference type="ChEBI" id="CHEBI:59789"/>
        <dbReference type="ChEBI" id="CHEBI:138061"/>
        <dbReference type="ChEBI" id="CHEBI:138317"/>
        <dbReference type="EC" id="2.1.1.244"/>
    </reaction>
</comment>
<evidence type="ECO:0000256" key="1">
    <source>
        <dbReference type="ARBA" id="ARBA00009059"/>
    </source>
</evidence>
<evidence type="ECO:0000313" key="12">
    <source>
        <dbReference type="EMBL" id="KAJ5079713.1"/>
    </source>
</evidence>
<dbReference type="InterPro" id="IPR029063">
    <property type="entry name" value="SAM-dependent_MTases_sf"/>
</dbReference>
<evidence type="ECO:0000256" key="10">
    <source>
        <dbReference type="ARBA" id="ARBA00048167"/>
    </source>
</evidence>
<protein>
    <recommendedName>
        <fullName evidence="6">Alpha N-terminal protein methyltransferase 1</fullName>
        <ecNumber evidence="5">2.1.1.244</ecNumber>
    </recommendedName>
    <alternativeName>
        <fullName evidence="7">X-Pro-Lys N-terminal protein methyltransferase 1</fullName>
    </alternativeName>
</protein>
<dbReference type="GO" id="GO:0032259">
    <property type="term" value="P:methylation"/>
    <property type="evidence" value="ECO:0007669"/>
    <property type="project" value="UniProtKB-KW"/>
</dbReference>
<evidence type="ECO:0000256" key="11">
    <source>
        <dbReference type="PIRSR" id="PIRSR016958-1"/>
    </source>
</evidence>
<dbReference type="EC" id="2.1.1.244" evidence="5"/>
<keyword evidence="3" id="KW-0808">Transferase</keyword>
<dbReference type="CDD" id="cd02440">
    <property type="entry name" value="AdoMet_MTases"/>
    <property type="match status" value="1"/>
</dbReference>
<dbReference type="Pfam" id="PF05891">
    <property type="entry name" value="Methyltransf_PK"/>
    <property type="match status" value="1"/>
</dbReference>
<comment type="caution">
    <text evidence="12">The sequence shown here is derived from an EMBL/GenBank/DDBJ whole genome shotgun (WGS) entry which is preliminary data.</text>
</comment>
<dbReference type="PIRSF" id="PIRSF016958">
    <property type="entry name" value="DUF858_MeTrfase_lik"/>
    <property type="match status" value="1"/>
</dbReference>
<gene>
    <name evidence="12" type="ORF">M0811_04023</name>
</gene>